<evidence type="ECO:0000313" key="3">
    <source>
        <dbReference type="EMBL" id="UJF34525.1"/>
    </source>
</evidence>
<dbReference type="RefSeq" id="WP_235121099.1">
    <property type="nucleotide sequence ID" value="NZ_CP090978.1"/>
</dbReference>
<name>A0ABY3SN26_9BACL</name>
<protein>
    <recommendedName>
        <fullName evidence="5">Methyltransferase</fullName>
    </recommendedName>
</protein>
<keyword evidence="2" id="KW-0812">Transmembrane</keyword>
<sequence>MSRKWERMVSQNTKKANKLRTKQGKSLISEADKPLMMKGRSLLLPLLFIIVFIFLLATYTKADQSGMYIFTICGYLLIALLMFFVRRPYLKIGKNTLAKRGYSRELTLEAANIKQIVYKTGVIVIELDNKTNWVYSKRLNWFDVAAIAEQLKRFADMNQVVFSDQTQQVS</sequence>
<organism evidence="3 4">
    <name type="scientific">Paenibacillus hexagrammi</name>
    <dbReference type="NCBI Taxonomy" id="2908839"/>
    <lineage>
        <taxon>Bacteria</taxon>
        <taxon>Bacillati</taxon>
        <taxon>Bacillota</taxon>
        <taxon>Bacilli</taxon>
        <taxon>Bacillales</taxon>
        <taxon>Paenibacillaceae</taxon>
        <taxon>Paenibacillus</taxon>
    </lineage>
</organism>
<evidence type="ECO:0008006" key="5">
    <source>
        <dbReference type="Google" id="ProtNLM"/>
    </source>
</evidence>
<reference evidence="3 4" key="1">
    <citation type="journal article" date="2024" name="Int. J. Syst. Evol. Microbiol.">
        <title>Paenibacillus hexagrammi sp. nov., a novel bacterium isolated from the gut content of Hexagrammos agrammus.</title>
        <authorList>
            <person name="Jung H.K."/>
            <person name="Kim D.G."/>
            <person name="Zin H."/>
            <person name="Park J."/>
            <person name="Jung H."/>
            <person name="Kim Y.O."/>
            <person name="Kong H.J."/>
            <person name="Kim J.W."/>
            <person name="Kim Y.S."/>
        </authorList>
    </citation>
    <scope>NUCLEOTIDE SEQUENCE [LARGE SCALE GENOMIC DNA]</scope>
    <source>
        <strain evidence="3 4">YPD9-1</strain>
    </source>
</reference>
<keyword evidence="2" id="KW-1133">Transmembrane helix</keyword>
<dbReference type="EMBL" id="CP090978">
    <property type="protein sequence ID" value="UJF34525.1"/>
    <property type="molecule type" value="Genomic_DNA"/>
</dbReference>
<evidence type="ECO:0000256" key="2">
    <source>
        <dbReference type="SAM" id="Phobius"/>
    </source>
</evidence>
<dbReference type="Proteomes" id="UP001649230">
    <property type="component" value="Chromosome"/>
</dbReference>
<accession>A0ABY3SN26</accession>
<proteinExistence type="predicted"/>
<feature type="transmembrane region" description="Helical" evidence="2">
    <location>
        <begin position="42"/>
        <end position="60"/>
    </location>
</feature>
<feature type="transmembrane region" description="Helical" evidence="2">
    <location>
        <begin position="66"/>
        <end position="85"/>
    </location>
</feature>
<evidence type="ECO:0000256" key="1">
    <source>
        <dbReference type="SAM" id="MobiDB-lite"/>
    </source>
</evidence>
<keyword evidence="4" id="KW-1185">Reference proteome</keyword>
<evidence type="ECO:0000313" key="4">
    <source>
        <dbReference type="Proteomes" id="UP001649230"/>
    </source>
</evidence>
<keyword evidence="2" id="KW-0472">Membrane</keyword>
<feature type="region of interest" description="Disordered" evidence="1">
    <location>
        <begin position="1"/>
        <end position="22"/>
    </location>
</feature>
<gene>
    <name evidence="3" type="ORF">L0M14_04900</name>
</gene>